<dbReference type="InterPro" id="IPR035959">
    <property type="entry name" value="RutC-like_sf"/>
</dbReference>
<dbReference type="PANTHER" id="PTHR11803">
    <property type="entry name" value="2-IMINOBUTANOATE/2-IMINOPROPANOATE DEAMINASE RIDA"/>
    <property type="match status" value="1"/>
</dbReference>
<organism evidence="2 3">
    <name type="scientific">Diplodia seriata</name>
    <dbReference type="NCBI Taxonomy" id="420778"/>
    <lineage>
        <taxon>Eukaryota</taxon>
        <taxon>Fungi</taxon>
        <taxon>Dikarya</taxon>
        <taxon>Ascomycota</taxon>
        <taxon>Pezizomycotina</taxon>
        <taxon>Dothideomycetes</taxon>
        <taxon>Dothideomycetes incertae sedis</taxon>
        <taxon>Botryosphaeriales</taxon>
        <taxon>Botryosphaeriaceae</taxon>
        <taxon>Diplodia</taxon>
    </lineage>
</organism>
<dbReference type="FunFam" id="3.30.1330.40:FF:000001">
    <property type="entry name" value="L-PSP family endoribonuclease"/>
    <property type="match status" value="1"/>
</dbReference>
<comment type="caution">
    <text evidence="2">The sequence shown here is derived from an EMBL/GenBank/DDBJ whole genome shotgun (WGS) entry which is preliminary data.</text>
</comment>
<dbReference type="GO" id="GO:0019239">
    <property type="term" value="F:deaminase activity"/>
    <property type="evidence" value="ECO:0007669"/>
    <property type="project" value="TreeGrafter"/>
</dbReference>
<comment type="similarity">
    <text evidence="1">Belongs to the RutC family.</text>
</comment>
<dbReference type="OrthoDB" id="309640at2759"/>
<dbReference type="Proteomes" id="UP000190776">
    <property type="component" value="Unassembled WGS sequence"/>
</dbReference>
<evidence type="ECO:0000256" key="1">
    <source>
        <dbReference type="ARBA" id="ARBA00010552"/>
    </source>
</evidence>
<dbReference type="InterPro" id="IPR019897">
    <property type="entry name" value="RidA_CS"/>
</dbReference>
<dbReference type="CDD" id="cd00448">
    <property type="entry name" value="YjgF_YER057c_UK114_family"/>
    <property type="match status" value="1"/>
</dbReference>
<dbReference type="AlphaFoldDB" id="A0A1S8BGW0"/>
<dbReference type="InterPro" id="IPR006056">
    <property type="entry name" value="RidA"/>
</dbReference>
<dbReference type="InterPro" id="IPR006175">
    <property type="entry name" value="YjgF/YER057c/UK114"/>
</dbReference>
<evidence type="ECO:0000313" key="3">
    <source>
        <dbReference type="Proteomes" id="UP000190776"/>
    </source>
</evidence>
<accession>A0A1S8BGW0</accession>
<dbReference type="Gene3D" id="3.30.1330.40">
    <property type="entry name" value="RutC-like"/>
    <property type="match status" value="1"/>
</dbReference>
<name>A0A1S8BGW0_9PEZI</name>
<dbReference type="GO" id="GO:0005739">
    <property type="term" value="C:mitochondrion"/>
    <property type="evidence" value="ECO:0007669"/>
    <property type="project" value="TreeGrafter"/>
</dbReference>
<dbReference type="PROSITE" id="PS01094">
    <property type="entry name" value="UPF0076"/>
    <property type="match status" value="1"/>
</dbReference>
<dbReference type="STRING" id="420778.A0A1S8BGW0"/>
<dbReference type="GO" id="GO:0005829">
    <property type="term" value="C:cytosol"/>
    <property type="evidence" value="ECO:0007669"/>
    <property type="project" value="TreeGrafter"/>
</dbReference>
<dbReference type="SUPFAM" id="SSF55298">
    <property type="entry name" value="YjgF-like"/>
    <property type="match status" value="1"/>
</dbReference>
<sequence>MSLFRATSAAFTRALDSRAASGLPSCRRNRAVLQIESASTFSTSATRVSTTTSTSCSSSNKTMAAAAADDRIEAVYTPESVARKFSLSLPVPRPSRSRWTDPVRILLTIGRPAIGPYSQAIKANGLVFLSGMMPATKEGKQVEGGVAEKTHQMCRNAKAVLEAAGSGLERAVKVTVYFADLDDFAEMNEVYAEYFPHKPARSAIEARRLPAGTSMEMDVIAIQ</sequence>
<proteinExistence type="inferred from homology"/>
<dbReference type="Pfam" id="PF01042">
    <property type="entry name" value="Ribonuc_L-PSP"/>
    <property type="match status" value="1"/>
</dbReference>
<dbReference type="NCBIfam" id="TIGR00004">
    <property type="entry name" value="Rid family detoxifying hydrolase"/>
    <property type="match status" value="1"/>
</dbReference>
<dbReference type="PANTHER" id="PTHR11803:SF58">
    <property type="entry name" value="PROTEIN HMF1-RELATED"/>
    <property type="match status" value="1"/>
</dbReference>
<gene>
    <name evidence="2" type="ORF">BK809_0000094</name>
</gene>
<protein>
    <submittedName>
        <fullName evidence="2">Enamine/imine deaminase</fullName>
    </submittedName>
</protein>
<dbReference type="EMBL" id="MSZU01000079">
    <property type="protein sequence ID" value="OMP86691.1"/>
    <property type="molecule type" value="Genomic_DNA"/>
</dbReference>
<evidence type="ECO:0000313" key="2">
    <source>
        <dbReference type="EMBL" id="OMP86691.1"/>
    </source>
</evidence>
<reference evidence="2 3" key="1">
    <citation type="submission" date="2017-01" db="EMBL/GenBank/DDBJ databases">
        <title>Draft genome sequence of Diplodia seriata F98.1, a fungal species involved in grapevine trunk diseases.</title>
        <authorList>
            <person name="Robert-Siegwald G."/>
            <person name="Vallet J."/>
            <person name="Abou-Mansour E."/>
            <person name="Xu J."/>
            <person name="Rey P."/>
            <person name="Bertsch C."/>
            <person name="Rego C."/>
            <person name="Larignon P."/>
            <person name="Fontaine F."/>
            <person name="Lebrun M.-H."/>
        </authorList>
    </citation>
    <scope>NUCLEOTIDE SEQUENCE [LARGE SCALE GENOMIC DNA]</scope>
    <source>
        <strain evidence="2 3">F98.1</strain>
    </source>
</reference>